<proteinExistence type="predicted"/>
<reference evidence="1 2" key="1">
    <citation type="submission" date="2021-06" db="EMBL/GenBank/DDBJ databases">
        <authorList>
            <person name="Palmer J.M."/>
        </authorList>
    </citation>
    <scope>NUCLEOTIDE SEQUENCE [LARGE SCALE GENOMIC DNA]</scope>
    <source>
        <strain evidence="1 2">MEX-2019</strain>
        <tissue evidence="1">Muscle</tissue>
    </source>
</reference>
<dbReference type="EMBL" id="JAHHUM010000594">
    <property type="protein sequence ID" value="KAK5618932.1"/>
    <property type="molecule type" value="Genomic_DNA"/>
</dbReference>
<evidence type="ECO:0000313" key="1">
    <source>
        <dbReference type="EMBL" id="KAK5618932.1"/>
    </source>
</evidence>
<dbReference type="AlphaFoldDB" id="A0AAV9SDL1"/>
<gene>
    <name evidence="1" type="ORF">CRENBAI_007689</name>
</gene>
<dbReference type="Proteomes" id="UP001311232">
    <property type="component" value="Unassembled WGS sequence"/>
</dbReference>
<name>A0AAV9SDL1_9TELE</name>
<accession>A0AAV9SDL1</accession>
<organism evidence="1 2">
    <name type="scientific">Crenichthys baileyi</name>
    <name type="common">White River springfish</name>
    <dbReference type="NCBI Taxonomy" id="28760"/>
    <lineage>
        <taxon>Eukaryota</taxon>
        <taxon>Metazoa</taxon>
        <taxon>Chordata</taxon>
        <taxon>Craniata</taxon>
        <taxon>Vertebrata</taxon>
        <taxon>Euteleostomi</taxon>
        <taxon>Actinopterygii</taxon>
        <taxon>Neopterygii</taxon>
        <taxon>Teleostei</taxon>
        <taxon>Neoteleostei</taxon>
        <taxon>Acanthomorphata</taxon>
        <taxon>Ovalentaria</taxon>
        <taxon>Atherinomorphae</taxon>
        <taxon>Cyprinodontiformes</taxon>
        <taxon>Goodeidae</taxon>
        <taxon>Crenichthys</taxon>
    </lineage>
</organism>
<sequence length="99" mass="11292">MNNQSPLKMGRQKYFLFYHKYYSVTSGTPGRQADRSSSVSLILLNLQQAADVAMNMSGHGRNSRVYESMAQVKTEKMIGMKQVDWMKLIMVAVVLIKEE</sequence>
<evidence type="ECO:0000313" key="2">
    <source>
        <dbReference type="Proteomes" id="UP001311232"/>
    </source>
</evidence>
<keyword evidence="2" id="KW-1185">Reference proteome</keyword>
<comment type="caution">
    <text evidence="1">The sequence shown here is derived from an EMBL/GenBank/DDBJ whole genome shotgun (WGS) entry which is preliminary data.</text>
</comment>
<protein>
    <submittedName>
        <fullName evidence="1">Uncharacterized protein</fullName>
    </submittedName>
</protein>